<dbReference type="AlphaFoldDB" id="A0A9P8TBJ8"/>
<comment type="caution">
    <text evidence="1">The sequence shown here is derived from an EMBL/GenBank/DDBJ whole genome shotgun (WGS) entry which is preliminary data.</text>
</comment>
<evidence type="ECO:0000313" key="1">
    <source>
        <dbReference type="EMBL" id="KAH3672246.1"/>
    </source>
</evidence>
<name>A0A9P8TBJ8_9ASCO</name>
<reference evidence="1" key="2">
    <citation type="submission" date="2021-01" db="EMBL/GenBank/DDBJ databases">
        <authorList>
            <person name="Schikora-Tamarit M.A."/>
        </authorList>
    </citation>
    <scope>NUCLEOTIDE SEQUENCE</scope>
    <source>
        <strain evidence="1">CBS6341</strain>
    </source>
</reference>
<protein>
    <submittedName>
        <fullName evidence="1">Uncharacterized protein</fullName>
    </submittedName>
</protein>
<dbReference type="OrthoDB" id="10506830at2759"/>
<dbReference type="Proteomes" id="UP000769528">
    <property type="component" value="Unassembled WGS sequence"/>
</dbReference>
<reference evidence="1" key="1">
    <citation type="journal article" date="2021" name="Open Biol.">
        <title>Shared evolutionary footprints suggest mitochondrial oxidative damage underlies multiple complex I losses in fungi.</title>
        <authorList>
            <person name="Schikora-Tamarit M.A."/>
            <person name="Marcet-Houben M."/>
            <person name="Nosek J."/>
            <person name="Gabaldon T."/>
        </authorList>
    </citation>
    <scope>NUCLEOTIDE SEQUENCE</scope>
    <source>
        <strain evidence="1">CBS6341</strain>
    </source>
</reference>
<organism evidence="1 2">
    <name type="scientific">Wickerhamomyces mucosus</name>
    <dbReference type="NCBI Taxonomy" id="1378264"/>
    <lineage>
        <taxon>Eukaryota</taxon>
        <taxon>Fungi</taxon>
        <taxon>Dikarya</taxon>
        <taxon>Ascomycota</taxon>
        <taxon>Saccharomycotina</taxon>
        <taxon>Saccharomycetes</taxon>
        <taxon>Phaffomycetales</taxon>
        <taxon>Wickerhamomycetaceae</taxon>
        <taxon>Wickerhamomyces</taxon>
    </lineage>
</organism>
<gene>
    <name evidence="1" type="ORF">WICMUC_004341</name>
</gene>
<accession>A0A9P8TBJ8</accession>
<proteinExistence type="predicted"/>
<evidence type="ECO:0000313" key="2">
    <source>
        <dbReference type="Proteomes" id="UP000769528"/>
    </source>
</evidence>
<dbReference type="EMBL" id="JAEUBF010001168">
    <property type="protein sequence ID" value="KAH3672246.1"/>
    <property type="molecule type" value="Genomic_DNA"/>
</dbReference>
<keyword evidence="2" id="KW-1185">Reference proteome</keyword>
<sequence>MNGVKFSVQTGSDGNAALIKYILFSGSKSGISSDELNDLTGYIVFDPSMKFIDAQNNPDKELVSEIQLAKASSLVLASMDAQISTPMPPEFIP</sequence>